<dbReference type="KEGG" id="hsr:HSBAA_02570"/>
<keyword evidence="4 6" id="KW-0157">Chromophore</keyword>
<evidence type="ECO:0000313" key="9">
    <source>
        <dbReference type="Proteomes" id="UP000320231"/>
    </source>
</evidence>
<gene>
    <name evidence="8" type="ORF">HSBAA_02570</name>
</gene>
<dbReference type="GO" id="GO:0071949">
    <property type="term" value="F:FAD binding"/>
    <property type="evidence" value="ECO:0007669"/>
    <property type="project" value="TreeGrafter"/>
</dbReference>
<organism evidence="8 9">
    <name type="scientific">Vreelandella sulfidaeris</name>
    <dbReference type="NCBI Taxonomy" id="115553"/>
    <lineage>
        <taxon>Bacteria</taxon>
        <taxon>Pseudomonadati</taxon>
        <taxon>Pseudomonadota</taxon>
        <taxon>Gammaproteobacteria</taxon>
        <taxon>Oceanospirillales</taxon>
        <taxon>Halomonadaceae</taxon>
        <taxon>Vreelandella</taxon>
    </lineage>
</organism>
<dbReference type="SUPFAM" id="SSF48173">
    <property type="entry name" value="Cryptochrome/photolyase FAD-binding domain"/>
    <property type="match status" value="1"/>
</dbReference>
<dbReference type="InterPro" id="IPR002081">
    <property type="entry name" value="Cryptochrome/DNA_photolyase_1"/>
</dbReference>
<dbReference type="Gene3D" id="1.10.579.10">
    <property type="entry name" value="DNA Cyclobutane Dipyrimidine Photolyase, subunit A, domain 3"/>
    <property type="match status" value="1"/>
</dbReference>
<proteinExistence type="inferred from homology"/>
<dbReference type="AlphaFoldDB" id="A0A455U3A5"/>
<dbReference type="PANTHER" id="PTHR11455:SF9">
    <property type="entry name" value="CRYPTOCHROME CIRCADIAN CLOCK 5 ISOFORM X1"/>
    <property type="match status" value="1"/>
</dbReference>
<comment type="cofactor">
    <cofactor evidence="5">
        <name>FAD</name>
        <dbReference type="ChEBI" id="CHEBI:57692"/>
    </cofactor>
    <text evidence="5">Binds 1 FAD per subunit.</text>
</comment>
<keyword evidence="2 5" id="KW-0285">Flavoprotein</keyword>
<dbReference type="GO" id="GO:0009416">
    <property type="term" value="P:response to light stimulus"/>
    <property type="evidence" value="ECO:0007669"/>
    <property type="project" value="TreeGrafter"/>
</dbReference>
<dbReference type="InterPro" id="IPR005101">
    <property type="entry name" value="Cryptochr/Photolyase_FAD-bd"/>
</dbReference>
<evidence type="ECO:0000313" key="8">
    <source>
        <dbReference type="EMBL" id="BBI58951.1"/>
    </source>
</evidence>
<dbReference type="PROSITE" id="PS00394">
    <property type="entry name" value="DNA_PHOTOLYASES_1_1"/>
    <property type="match status" value="1"/>
</dbReference>
<evidence type="ECO:0000259" key="7">
    <source>
        <dbReference type="Pfam" id="PF03441"/>
    </source>
</evidence>
<evidence type="ECO:0000256" key="1">
    <source>
        <dbReference type="ARBA" id="ARBA00005862"/>
    </source>
</evidence>
<dbReference type="InterPro" id="IPR036134">
    <property type="entry name" value="Crypto/Photolyase_FAD-like_sf"/>
</dbReference>
<dbReference type="GO" id="GO:0003904">
    <property type="term" value="F:deoxyribodipyrimidine photo-lyase activity"/>
    <property type="evidence" value="ECO:0007669"/>
    <property type="project" value="TreeGrafter"/>
</dbReference>
<evidence type="ECO:0000256" key="6">
    <source>
        <dbReference type="RuleBase" id="RU004182"/>
    </source>
</evidence>
<dbReference type="GO" id="GO:0006139">
    <property type="term" value="P:nucleobase-containing compound metabolic process"/>
    <property type="evidence" value="ECO:0007669"/>
    <property type="project" value="UniProtKB-ARBA"/>
</dbReference>
<feature type="binding site" evidence="5">
    <location>
        <begin position="26"/>
        <end position="33"/>
    </location>
    <ligand>
        <name>FAD</name>
        <dbReference type="ChEBI" id="CHEBI:57692"/>
    </ligand>
</feature>
<keyword evidence="3 5" id="KW-0274">FAD</keyword>
<feature type="domain" description="Cryptochrome/DNA photolyase FAD-binding" evidence="7">
    <location>
        <begin position="23"/>
        <end position="118"/>
    </location>
</feature>
<dbReference type="GO" id="GO:0003677">
    <property type="term" value="F:DNA binding"/>
    <property type="evidence" value="ECO:0007669"/>
    <property type="project" value="TreeGrafter"/>
</dbReference>
<dbReference type="Proteomes" id="UP000320231">
    <property type="component" value="Chromosome"/>
</dbReference>
<dbReference type="Pfam" id="PF03441">
    <property type="entry name" value="FAD_binding_7"/>
    <property type="match status" value="1"/>
</dbReference>
<evidence type="ECO:0000256" key="4">
    <source>
        <dbReference type="ARBA" id="ARBA00022991"/>
    </source>
</evidence>
<dbReference type="InterPro" id="IPR018394">
    <property type="entry name" value="DNA_photolyase_1_CS_C"/>
</dbReference>
<dbReference type="EMBL" id="AP019514">
    <property type="protein sequence ID" value="BBI58951.1"/>
    <property type="molecule type" value="Genomic_DNA"/>
</dbReference>
<dbReference type="GO" id="GO:0006950">
    <property type="term" value="P:response to stress"/>
    <property type="evidence" value="ECO:0007669"/>
    <property type="project" value="UniProtKB-ARBA"/>
</dbReference>
<comment type="similarity">
    <text evidence="6">Belongs to the DNA photolyase family.</text>
</comment>
<feature type="binding site" evidence="5">
    <location>
        <position position="23"/>
    </location>
    <ligand>
        <name>FAD</name>
        <dbReference type="ChEBI" id="CHEBI:57692"/>
    </ligand>
</feature>
<evidence type="ECO:0000256" key="2">
    <source>
        <dbReference type="ARBA" id="ARBA00022630"/>
    </source>
</evidence>
<comment type="similarity">
    <text evidence="1">Belongs to the DNA photolyase class-1 family.</text>
</comment>
<name>A0A455U3A5_9GAMM</name>
<reference evidence="8 9" key="1">
    <citation type="journal article" date="2019" name="Microbiol. Resour. Announc.">
        <title>Complete Genome Sequence of Halomonas sulfidaeris Strain Esulfide1 Isolated from a Metal Sulfide Rock at a Depth of 2,200 Meters, Obtained Using Nanopore Sequencing.</title>
        <authorList>
            <person name="Saito M."/>
            <person name="Nishigata A."/>
            <person name="Galipon J."/>
            <person name="Arakawa K."/>
        </authorList>
    </citation>
    <scope>NUCLEOTIDE SEQUENCE [LARGE SCALE GENOMIC DNA]</scope>
    <source>
        <strain evidence="8 9">ATCC BAA-803</strain>
    </source>
</reference>
<protein>
    <recommendedName>
        <fullName evidence="7">Cryptochrome/DNA photolyase FAD-binding domain-containing protein</fullName>
    </recommendedName>
</protein>
<dbReference type="PANTHER" id="PTHR11455">
    <property type="entry name" value="CRYPTOCHROME"/>
    <property type="match status" value="1"/>
</dbReference>
<dbReference type="PRINTS" id="PR00147">
    <property type="entry name" value="DNAPHOTLYASE"/>
</dbReference>
<evidence type="ECO:0000256" key="3">
    <source>
        <dbReference type="ARBA" id="ARBA00022827"/>
    </source>
</evidence>
<accession>A0A455U3A5</accession>
<sequence>MPASGDGREWGHLADGDLGLTTWVNELIWREFYQHVAVGFPQVCRYQPFQEHTKQLPWRDDEEGFQAWCEGRTGYPIVDAAMRQLVTTGWMHNRLRMITAMFLSKHLLIDWRRGEAFLCAT</sequence>
<evidence type="ECO:0000256" key="5">
    <source>
        <dbReference type="PIRSR" id="PIRSR602081-1"/>
    </source>
</evidence>